<name>A0A7H0LFA6_9SPHN</name>
<keyword evidence="1" id="KW-0812">Transmembrane</keyword>
<evidence type="ECO:0000256" key="1">
    <source>
        <dbReference type="SAM" id="Phobius"/>
    </source>
</evidence>
<keyword evidence="1" id="KW-1133">Transmembrane helix</keyword>
<organism evidence="2 3">
    <name type="scientific">Sphingomonas alpina</name>
    <dbReference type="NCBI Taxonomy" id="653931"/>
    <lineage>
        <taxon>Bacteria</taxon>
        <taxon>Pseudomonadati</taxon>
        <taxon>Pseudomonadota</taxon>
        <taxon>Alphaproteobacteria</taxon>
        <taxon>Sphingomonadales</taxon>
        <taxon>Sphingomonadaceae</taxon>
        <taxon>Sphingomonas</taxon>
    </lineage>
</organism>
<feature type="transmembrane region" description="Helical" evidence="1">
    <location>
        <begin position="76"/>
        <end position="96"/>
    </location>
</feature>
<sequence>MHNILLWAASLVAAITWATHTFVGGVHVARPLLADTSLPRAAKWLAYYCWHLATLMIAAMALLFAAAALGHIGPGLTCALAIFALACSALSAAVALKGSIRPWRFPSTTLFLVTGALGLASGCA</sequence>
<keyword evidence="3" id="KW-1185">Reference proteome</keyword>
<dbReference type="RefSeq" id="WP_187760687.1">
    <property type="nucleotide sequence ID" value="NZ_CP061038.1"/>
</dbReference>
<keyword evidence="1" id="KW-0472">Membrane</keyword>
<dbReference type="Proteomes" id="UP000516148">
    <property type="component" value="Chromosome"/>
</dbReference>
<reference evidence="2 3" key="1">
    <citation type="submission" date="2020-09" db="EMBL/GenBank/DDBJ databases">
        <title>Sphingomonas sp., a new species isolated from pork steak.</title>
        <authorList>
            <person name="Heidler von Heilborn D."/>
        </authorList>
    </citation>
    <scope>NUCLEOTIDE SEQUENCE [LARGE SCALE GENOMIC DNA]</scope>
    <source>
        <strain evidence="3">S8-3T</strain>
    </source>
</reference>
<evidence type="ECO:0000313" key="3">
    <source>
        <dbReference type="Proteomes" id="UP000516148"/>
    </source>
</evidence>
<evidence type="ECO:0008006" key="4">
    <source>
        <dbReference type="Google" id="ProtNLM"/>
    </source>
</evidence>
<evidence type="ECO:0000313" key="2">
    <source>
        <dbReference type="EMBL" id="QNQ08359.1"/>
    </source>
</evidence>
<proteinExistence type="predicted"/>
<accession>A0A7H0LFA6</accession>
<feature type="transmembrane region" description="Helical" evidence="1">
    <location>
        <begin position="45"/>
        <end position="69"/>
    </location>
</feature>
<dbReference type="KEGG" id="spap:H3Z74_16605"/>
<dbReference type="EMBL" id="CP061038">
    <property type="protein sequence ID" value="QNQ08359.1"/>
    <property type="molecule type" value="Genomic_DNA"/>
</dbReference>
<gene>
    <name evidence="2" type="ORF">H3Z74_16605</name>
</gene>
<dbReference type="AlphaFoldDB" id="A0A7H0LFA6"/>
<protein>
    <recommendedName>
        <fullName evidence="4">DUF423 domain-containing protein</fullName>
    </recommendedName>
</protein>